<evidence type="ECO:0000256" key="4">
    <source>
        <dbReference type="ARBA" id="ARBA00022692"/>
    </source>
</evidence>
<evidence type="ECO:0000256" key="8">
    <source>
        <dbReference type="SAM" id="Phobius"/>
    </source>
</evidence>
<evidence type="ECO:0000256" key="1">
    <source>
        <dbReference type="ARBA" id="ARBA00004651"/>
    </source>
</evidence>
<feature type="transmembrane region" description="Helical" evidence="8">
    <location>
        <begin position="126"/>
        <end position="151"/>
    </location>
</feature>
<feature type="transmembrane region" description="Helical" evidence="8">
    <location>
        <begin position="6"/>
        <end position="26"/>
    </location>
</feature>
<dbReference type="NCBIfam" id="TIGR03426">
    <property type="entry name" value="shape_MreD"/>
    <property type="match status" value="1"/>
</dbReference>
<evidence type="ECO:0000256" key="3">
    <source>
        <dbReference type="ARBA" id="ARBA00022475"/>
    </source>
</evidence>
<dbReference type="RefSeq" id="WP_281094200.1">
    <property type="nucleotide sequence ID" value="NZ_JARYZI010000005.1"/>
</dbReference>
<evidence type="ECO:0000313" key="9">
    <source>
        <dbReference type="EMBL" id="MDH8678358.1"/>
    </source>
</evidence>
<dbReference type="InterPro" id="IPR007227">
    <property type="entry name" value="Cell_shape_determining_MreD"/>
</dbReference>
<keyword evidence="4 8" id="KW-0812">Transmembrane</keyword>
<keyword evidence="3" id="KW-1003">Cell membrane</keyword>
<sequence>MKYRYIILLAIANYILASTIMQLFRINGALPNFVIIFSVVLASLSSSRSAYIFAFTSGAMQDIFLGRMLGVNFLIYGIIVYLVLYLIEIMFKGNFITPIFLMAMGTLIYHFVFYLIMFFVQSTIPFSLMLTKIMTEVLLNAIIGYFLYAAVFKRVHGYKLGDFNA</sequence>
<dbReference type="Proteomes" id="UP001158045">
    <property type="component" value="Unassembled WGS sequence"/>
</dbReference>
<evidence type="ECO:0000256" key="6">
    <source>
        <dbReference type="ARBA" id="ARBA00022989"/>
    </source>
</evidence>
<feature type="transmembrane region" description="Helical" evidence="8">
    <location>
        <begin position="99"/>
        <end position="120"/>
    </location>
</feature>
<evidence type="ECO:0000313" key="10">
    <source>
        <dbReference type="Proteomes" id="UP001158045"/>
    </source>
</evidence>
<dbReference type="EMBL" id="JARYZI010000005">
    <property type="protein sequence ID" value="MDH8678358.1"/>
    <property type="molecule type" value="Genomic_DNA"/>
</dbReference>
<feature type="transmembrane region" description="Helical" evidence="8">
    <location>
        <begin position="33"/>
        <end position="56"/>
    </location>
</feature>
<organism evidence="9 10">
    <name type="scientific">Fusibacter bizertensis</name>
    <dbReference type="NCBI Taxonomy" id="1488331"/>
    <lineage>
        <taxon>Bacteria</taxon>
        <taxon>Bacillati</taxon>
        <taxon>Bacillota</taxon>
        <taxon>Clostridia</taxon>
        <taxon>Eubacteriales</taxon>
        <taxon>Eubacteriales Family XII. Incertae Sedis</taxon>
        <taxon>Fusibacter</taxon>
    </lineage>
</organism>
<evidence type="ECO:0000256" key="5">
    <source>
        <dbReference type="ARBA" id="ARBA00022960"/>
    </source>
</evidence>
<evidence type="ECO:0000256" key="2">
    <source>
        <dbReference type="ARBA" id="ARBA00007776"/>
    </source>
</evidence>
<comment type="similarity">
    <text evidence="2">Belongs to the MreD family.</text>
</comment>
<name>A0ABT6ND73_9FIRM</name>
<comment type="subcellular location">
    <subcellularLocation>
        <location evidence="1">Cell membrane</location>
        <topology evidence="1">Multi-pass membrane protein</topology>
    </subcellularLocation>
</comment>
<reference evidence="9 10" key="1">
    <citation type="submission" date="2023-04" db="EMBL/GenBank/DDBJ databases">
        <title>Fusibacter bizertensis strain WBS, isolated from littoral bottom sediments of the Arctic seas - biochemical and genomic analysis.</title>
        <authorList>
            <person name="Brioukhanov A.L."/>
        </authorList>
    </citation>
    <scope>NUCLEOTIDE SEQUENCE [LARGE SCALE GENOMIC DNA]</scope>
    <source>
        <strain evidence="9 10">WBS</strain>
    </source>
</reference>
<dbReference type="Pfam" id="PF04093">
    <property type="entry name" value="MreD"/>
    <property type="match status" value="1"/>
</dbReference>
<keyword evidence="10" id="KW-1185">Reference proteome</keyword>
<keyword evidence="7 8" id="KW-0472">Membrane</keyword>
<accession>A0ABT6ND73</accession>
<evidence type="ECO:0000256" key="7">
    <source>
        <dbReference type="ARBA" id="ARBA00023136"/>
    </source>
</evidence>
<proteinExistence type="inferred from homology"/>
<feature type="transmembrane region" description="Helical" evidence="8">
    <location>
        <begin position="68"/>
        <end position="87"/>
    </location>
</feature>
<protein>
    <submittedName>
        <fullName evidence="9">Rod shape-determining protein MreD</fullName>
    </submittedName>
</protein>
<gene>
    <name evidence="9" type="primary">mreD</name>
    <name evidence="9" type="ORF">QE109_09385</name>
</gene>
<keyword evidence="6 8" id="KW-1133">Transmembrane helix</keyword>
<comment type="caution">
    <text evidence="9">The sequence shown here is derived from an EMBL/GenBank/DDBJ whole genome shotgun (WGS) entry which is preliminary data.</text>
</comment>
<keyword evidence="5" id="KW-0133">Cell shape</keyword>